<dbReference type="SUPFAM" id="SSF54001">
    <property type="entry name" value="Cysteine proteinases"/>
    <property type="match status" value="1"/>
</dbReference>
<dbReference type="InterPro" id="IPR039417">
    <property type="entry name" value="Peptidase_C1A_papain-like"/>
</dbReference>
<reference evidence="3 4" key="1">
    <citation type="submission" date="2020-11" db="EMBL/GenBank/DDBJ databases">
        <authorList>
            <person name="Wallbank WR R."/>
            <person name="Pardo Diaz C."/>
            <person name="Kozak K."/>
            <person name="Martin S."/>
            <person name="Jiggins C."/>
            <person name="Moest M."/>
            <person name="Warren A I."/>
            <person name="Generalovic N T."/>
            <person name="Byers J.R.P. K."/>
            <person name="Montejo-Kovacevich G."/>
            <person name="Yen C E."/>
        </authorList>
    </citation>
    <scope>NUCLEOTIDE SEQUENCE [LARGE SCALE GENOMIC DNA]</scope>
</reference>
<dbReference type="InterPro" id="IPR038765">
    <property type="entry name" value="Papain-like_cys_pep_sf"/>
</dbReference>
<keyword evidence="4" id="KW-1185">Reference proteome</keyword>
<dbReference type="GO" id="GO:0008234">
    <property type="term" value="F:cysteine-type peptidase activity"/>
    <property type="evidence" value="ECO:0007669"/>
    <property type="project" value="InterPro"/>
</dbReference>
<dbReference type="Proteomes" id="UP000594454">
    <property type="component" value="Chromosome 4"/>
</dbReference>
<dbReference type="PANTHER" id="PTHR12411">
    <property type="entry name" value="CYSTEINE PROTEASE FAMILY C1-RELATED"/>
    <property type="match status" value="1"/>
</dbReference>
<feature type="domain" description="Peptidase C1A papain C-terminal" evidence="2">
    <location>
        <begin position="86"/>
        <end position="215"/>
    </location>
</feature>
<gene>
    <name evidence="3" type="ORF">HERILL_LOCUS11204</name>
</gene>
<evidence type="ECO:0000313" key="3">
    <source>
        <dbReference type="EMBL" id="CAD7088594.1"/>
    </source>
</evidence>
<accession>A0A7R8UWX8</accession>
<dbReference type="SMART" id="SM00645">
    <property type="entry name" value="Pept_C1"/>
    <property type="match status" value="1"/>
</dbReference>
<comment type="similarity">
    <text evidence="1">Belongs to the peptidase C1 family.</text>
</comment>
<dbReference type="InterPro" id="IPR000668">
    <property type="entry name" value="Peptidase_C1A_C"/>
</dbReference>
<dbReference type="InParanoid" id="A0A7R8UWX8"/>
<name>A0A7R8UWX8_HERIL</name>
<proteinExistence type="inferred from homology"/>
<dbReference type="Gene3D" id="3.90.70.10">
    <property type="entry name" value="Cysteine proteinases"/>
    <property type="match status" value="1"/>
</dbReference>
<evidence type="ECO:0000259" key="2">
    <source>
        <dbReference type="SMART" id="SM00645"/>
    </source>
</evidence>
<dbReference type="Pfam" id="PF00112">
    <property type="entry name" value="Peptidase_C1"/>
    <property type="match status" value="1"/>
</dbReference>
<dbReference type="OrthoDB" id="10253408at2759"/>
<sequence length="216" mass="24058">MYFIIHSSLLITGIRKVRKNFQSINKHNEEYEEGCNPISKKLINLLTSPFKKCTEGSWVCTSVSSRAIGGGSSIDLNILELDDNEVPDSIDWREKGYVTPVKNQGDCCSCWAFSAVDSLEGHLYKATKKPASLSEQELIYCSLSNWGCIGGWIEPAFKDLKRLGGITTEESYPYNALNNKCALKKRLIVAEVPEESGSPCGTHINRNSNYHEISTL</sequence>
<dbReference type="InterPro" id="IPR013128">
    <property type="entry name" value="Peptidase_C1A"/>
</dbReference>
<protein>
    <recommendedName>
        <fullName evidence="2">Peptidase C1A papain C-terminal domain-containing protein</fullName>
    </recommendedName>
</protein>
<dbReference type="EMBL" id="LR899012">
    <property type="protein sequence ID" value="CAD7088594.1"/>
    <property type="molecule type" value="Genomic_DNA"/>
</dbReference>
<dbReference type="GO" id="GO:0006508">
    <property type="term" value="P:proteolysis"/>
    <property type="evidence" value="ECO:0007669"/>
    <property type="project" value="InterPro"/>
</dbReference>
<dbReference type="AlphaFoldDB" id="A0A7R8UWX8"/>
<organism evidence="3 4">
    <name type="scientific">Hermetia illucens</name>
    <name type="common">Black soldier fly</name>
    <dbReference type="NCBI Taxonomy" id="343691"/>
    <lineage>
        <taxon>Eukaryota</taxon>
        <taxon>Metazoa</taxon>
        <taxon>Ecdysozoa</taxon>
        <taxon>Arthropoda</taxon>
        <taxon>Hexapoda</taxon>
        <taxon>Insecta</taxon>
        <taxon>Pterygota</taxon>
        <taxon>Neoptera</taxon>
        <taxon>Endopterygota</taxon>
        <taxon>Diptera</taxon>
        <taxon>Brachycera</taxon>
        <taxon>Stratiomyomorpha</taxon>
        <taxon>Stratiomyidae</taxon>
        <taxon>Hermetiinae</taxon>
        <taxon>Hermetia</taxon>
    </lineage>
</organism>
<evidence type="ECO:0000313" key="4">
    <source>
        <dbReference type="Proteomes" id="UP000594454"/>
    </source>
</evidence>
<dbReference type="CDD" id="cd02248">
    <property type="entry name" value="Peptidase_C1A"/>
    <property type="match status" value="1"/>
</dbReference>
<evidence type="ECO:0000256" key="1">
    <source>
        <dbReference type="ARBA" id="ARBA00008455"/>
    </source>
</evidence>